<keyword evidence="1" id="KW-0472">Membrane</keyword>
<dbReference type="EMBL" id="RJUK01000001">
    <property type="protein sequence ID" value="ROQ21552.1"/>
    <property type="molecule type" value="Genomic_DNA"/>
</dbReference>
<dbReference type="RefSeq" id="WP_123638529.1">
    <property type="nucleotide sequence ID" value="NZ_RJUK01000001.1"/>
</dbReference>
<keyword evidence="3" id="KW-1185">Reference proteome</keyword>
<organism evidence="2 3">
    <name type="scientific">Marinimicrobium koreense</name>
    <dbReference type="NCBI Taxonomy" id="306545"/>
    <lineage>
        <taxon>Bacteria</taxon>
        <taxon>Pseudomonadati</taxon>
        <taxon>Pseudomonadota</taxon>
        <taxon>Gammaproteobacteria</taxon>
        <taxon>Cellvibrionales</taxon>
        <taxon>Cellvibrionaceae</taxon>
        <taxon>Marinimicrobium</taxon>
    </lineage>
</organism>
<sequence>MENADQVKGNVRLLVFIVTLPFWALLAIEVYSIWLGDPYTFDITHALVAAAIYAFFRIVVQGKNPMGTTDNAKQ</sequence>
<evidence type="ECO:0000313" key="2">
    <source>
        <dbReference type="EMBL" id="ROQ21552.1"/>
    </source>
</evidence>
<feature type="transmembrane region" description="Helical" evidence="1">
    <location>
        <begin position="12"/>
        <end position="34"/>
    </location>
</feature>
<keyword evidence="1" id="KW-1133">Transmembrane helix</keyword>
<feature type="transmembrane region" description="Helical" evidence="1">
    <location>
        <begin position="40"/>
        <end position="60"/>
    </location>
</feature>
<dbReference type="AlphaFoldDB" id="A0A3N1NRS7"/>
<reference evidence="2 3" key="1">
    <citation type="submission" date="2018-11" db="EMBL/GenBank/DDBJ databases">
        <title>Genomic Encyclopedia of Type Strains, Phase IV (KMG-IV): sequencing the most valuable type-strain genomes for metagenomic binning, comparative biology and taxonomic classification.</title>
        <authorList>
            <person name="Goeker M."/>
        </authorList>
    </citation>
    <scope>NUCLEOTIDE SEQUENCE [LARGE SCALE GENOMIC DNA]</scope>
    <source>
        <strain evidence="2 3">DSM 16974</strain>
    </source>
</reference>
<accession>A0A3N1NRS7</accession>
<dbReference type="Proteomes" id="UP000273643">
    <property type="component" value="Unassembled WGS sequence"/>
</dbReference>
<evidence type="ECO:0000313" key="3">
    <source>
        <dbReference type="Proteomes" id="UP000273643"/>
    </source>
</evidence>
<name>A0A3N1NRS7_9GAMM</name>
<proteinExistence type="predicted"/>
<protein>
    <submittedName>
        <fullName evidence="2">Uncharacterized protein</fullName>
    </submittedName>
</protein>
<evidence type="ECO:0000256" key="1">
    <source>
        <dbReference type="SAM" id="Phobius"/>
    </source>
</evidence>
<gene>
    <name evidence="2" type="ORF">EDC38_2176</name>
</gene>
<keyword evidence="1" id="KW-0812">Transmembrane</keyword>
<comment type="caution">
    <text evidence="2">The sequence shown here is derived from an EMBL/GenBank/DDBJ whole genome shotgun (WGS) entry which is preliminary data.</text>
</comment>